<dbReference type="PANTHER" id="PTHR30582">
    <property type="entry name" value="L,D-TRANSPEPTIDASE"/>
    <property type="match status" value="1"/>
</dbReference>
<keyword evidence="8" id="KW-0812">Transmembrane</keyword>
<evidence type="ECO:0000313" key="11">
    <source>
        <dbReference type="Proteomes" id="UP000184035"/>
    </source>
</evidence>
<keyword evidence="11" id="KW-1185">Reference proteome</keyword>
<evidence type="ECO:0000256" key="8">
    <source>
        <dbReference type="SAM" id="Phobius"/>
    </source>
</evidence>
<dbReference type="SUPFAM" id="SSF141523">
    <property type="entry name" value="L,D-transpeptidase catalytic domain-like"/>
    <property type="match status" value="1"/>
</dbReference>
<protein>
    <submittedName>
        <fullName evidence="10">Lipoprotein-anchoring transpeptidase ErfK/SrfK</fullName>
    </submittedName>
</protein>
<evidence type="ECO:0000256" key="2">
    <source>
        <dbReference type="ARBA" id="ARBA00022679"/>
    </source>
</evidence>
<dbReference type="PANTHER" id="PTHR30582:SF2">
    <property type="entry name" value="L,D-TRANSPEPTIDASE YCIB-RELATED"/>
    <property type="match status" value="1"/>
</dbReference>
<sequence length="418" mass="48050">MLKNENKSKKSFLKNILSFAKGKKFFILYSSLLMICFIFIFSTVLSYNKIFNSFSSLFSDGKYIEANNLILNKGKLNPMKHLLLKNDMKKYFSNELNSLSQKYDNNEINDLTLLAIVTEMERFNVINEDIKNLKESLIILNDSQTTFNSAVQKFNDKDYVGAFNSFNKVIAFDENYMESLNYKQLISIKMKEKALKSSEELASQRYYSKAIAILEENMTYYGNDKEILSKIDQYKLKKDEILNKNNSKETSKKSNEKNTSKEESKSKEASASASTITTKITSNNINTLNLNSGSPYLMYVDLENQRTQVYKGSKNKWELIKNFVCSTGVDGKETPKGTYTTKKRGEWFYAPEYEQGGKYWTTFIDGYMFHSIPFAKDKETIVDYTLGTPASHGCIRLAIDDAKWIHDNVTIGSKLIIN</sequence>
<evidence type="ECO:0000313" key="10">
    <source>
        <dbReference type="EMBL" id="SHE75360.1"/>
    </source>
</evidence>
<keyword evidence="5 6" id="KW-0961">Cell wall biogenesis/degradation</keyword>
<keyword evidence="10" id="KW-0449">Lipoprotein</keyword>
<keyword evidence="2" id="KW-0808">Transferase</keyword>
<organism evidence="10 11">
    <name type="scientific">Clostridium fallax</name>
    <dbReference type="NCBI Taxonomy" id="1533"/>
    <lineage>
        <taxon>Bacteria</taxon>
        <taxon>Bacillati</taxon>
        <taxon>Bacillota</taxon>
        <taxon>Clostridia</taxon>
        <taxon>Eubacteriales</taxon>
        <taxon>Clostridiaceae</taxon>
        <taxon>Clostridium</taxon>
    </lineage>
</organism>
<dbReference type="GO" id="GO:0071972">
    <property type="term" value="F:peptidoglycan L,D-transpeptidase activity"/>
    <property type="evidence" value="ECO:0007669"/>
    <property type="project" value="TreeGrafter"/>
</dbReference>
<dbReference type="GO" id="GO:0008360">
    <property type="term" value="P:regulation of cell shape"/>
    <property type="evidence" value="ECO:0007669"/>
    <property type="project" value="UniProtKB-UniRule"/>
</dbReference>
<dbReference type="Pfam" id="PF03734">
    <property type="entry name" value="YkuD"/>
    <property type="match status" value="1"/>
</dbReference>
<dbReference type="GO" id="GO:0071555">
    <property type="term" value="P:cell wall organization"/>
    <property type="evidence" value="ECO:0007669"/>
    <property type="project" value="UniProtKB-UniRule"/>
</dbReference>
<dbReference type="GO" id="GO:0005576">
    <property type="term" value="C:extracellular region"/>
    <property type="evidence" value="ECO:0007669"/>
    <property type="project" value="TreeGrafter"/>
</dbReference>
<dbReference type="GO" id="GO:0018104">
    <property type="term" value="P:peptidoglycan-protein cross-linking"/>
    <property type="evidence" value="ECO:0007669"/>
    <property type="project" value="TreeGrafter"/>
</dbReference>
<evidence type="ECO:0000256" key="1">
    <source>
        <dbReference type="ARBA" id="ARBA00004752"/>
    </source>
</evidence>
<dbReference type="Proteomes" id="UP000184035">
    <property type="component" value="Unassembled WGS sequence"/>
</dbReference>
<dbReference type="PROSITE" id="PS52029">
    <property type="entry name" value="LD_TPASE"/>
    <property type="match status" value="1"/>
</dbReference>
<keyword evidence="3 6" id="KW-0133">Cell shape</keyword>
<evidence type="ECO:0000259" key="9">
    <source>
        <dbReference type="PROSITE" id="PS52029"/>
    </source>
</evidence>
<feature type="compositionally biased region" description="Basic and acidic residues" evidence="7">
    <location>
        <begin position="245"/>
        <end position="268"/>
    </location>
</feature>
<evidence type="ECO:0000256" key="6">
    <source>
        <dbReference type="PROSITE-ProRule" id="PRU01373"/>
    </source>
</evidence>
<dbReference type="GO" id="GO:0016740">
    <property type="term" value="F:transferase activity"/>
    <property type="evidence" value="ECO:0007669"/>
    <property type="project" value="UniProtKB-KW"/>
</dbReference>
<dbReference type="STRING" id="1533.SAMN05443638_11021"/>
<gene>
    <name evidence="10" type="ORF">SAMN05443638_11021</name>
</gene>
<keyword evidence="8" id="KW-0472">Membrane</keyword>
<keyword evidence="8" id="KW-1133">Transmembrane helix</keyword>
<evidence type="ECO:0000256" key="5">
    <source>
        <dbReference type="ARBA" id="ARBA00023316"/>
    </source>
</evidence>
<feature type="transmembrane region" description="Helical" evidence="8">
    <location>
        <begin position="26"/>
        <end position="47"/>
    </location>
</feature>
<dbReference type="CDD" id="cd16913">
    <property type="entry name" value="YkuD_like"/>
    <property type="match status" value="1"/>
</dbReference>
<dbReference type="OrthoDB" id="177750at2"/>
<dbReference type="InterPro" id="IPR050979">
    <property type="entry name" value="LD-transpeptidase"/>
</dbReference>
<dbReference type="InterPro" id="IPR038063">
    <property type="entry name" value="Transpep_catalytic_dom"/>
</dbReference>
<reference evidence="10 11" key="1">
    <citation type="submission" date="2016-11" db="EMBL/GenBank/DDBJ databases">
        <authorList>
            <person name="Jaros S."/>
            <person name="Januszkiewicz K."/>
            <person name="Wedrychowicz H."/>
        </authorList>
    </citation>
    <scope>NUCLEOTIDE SEQUENCE [LARGE SCALE GENOMIC DNA]</scope>
    <source>
        <strain evidence="10 11">DSM 2631</strain>
    </source>
</reference>
<feature type="active site" description="Nucleophile" evidence="6">
    <location>
        <position position="394"/>
    </location>
</feature>
<dbReference type="EMBL" id="FQVM01000010">
    <property type="protein sequence ID" value="SHE75360.1"/>
    <property type="molecule type" value="Genomic_DNA"/>
</dbReference>
<evidence type="ECO:0000256" key="3">
    <source>
        <dbReference type="ARBA" id="ARBA00022960"/>
    </source>
</evidence>
<dbReference type="AlphaFoldDB" id="A0A1M4W2I6"/>
<feature type="region of interest" description="Disordered" evidence="7">
    <location>
        <begin position="245"/>
        <end position="273"/>
    </location>
</feature>
<dbReference type="InterPro" id="IPR005490">
    <property type="entry name" value="LD_TPept_cat_dom"/>
</dbReference>
<accession>A0A1M4W2I6</accession>
<dbReference type="Gene3D" id="2.40.440.10">
    <property type="entry name" value="L,D-transpeptidase catalytic domain-like"/>
    <property type="match status" value="1"/>
</dbReference>
<dbReference type="RefSeq" id="WP_083573473.1">
    <property type="nucleotide sequence ID" value="NZ_FQVM01000010.1"/>
</dbReference>
<evidence type="ECO:0000256" key="7">
    <source>
        <dbReference type="SAM" id="MobiDB-lite"/>
    </source>
</evidence>
<feature type="domain" description="L,D-TPase catalytic" evidence="9">
    <location>
        <begin position="296"/>
        <end position="418"/>
    </location>
</feature>
<proteinExistence type="predicted"/>
<feature type="active site" description="Proton donor/acceptor" evidence="6">
    <location>
        <position position="370"/>
    </location>
</feature>
<name>A0A1M4W2I6_9CLOT</name>
<keyword evidence="4 6" id="KW-0573">Peptidoglycan synthesis</keyword>
<evidence type="ECO:0000256" key="4">
    <source>
        <dbReference type="ARBA" id="ARBA00022984"/>
    </source>
</evidence>
<comment type="pathway">
    <text evidence="1 6">Cell wall biogenesis; peptidoglycan biosynthesis.</text>
</comment>
<dbReference type="UniPathway" id="UPA00219"/>